<reference evidence="2" key="1">
    <citation type="submission" date="2019-10" db="EMBL/GenBank/DDBJ databases">
        <authorList>
            <person name="Nor Muhammad N."/>
        </authorList>
    </citation>
    <scope>NUCLEOTIDE SEQUENCE</scope>
</reference>
<evidence type="ECO:0000256" key="1">
    <source>
        <dbReference type="SAM" id="MobiDB-lite"/>
    </source>
</evidence>
<feature type="region of interest" description="Disordered" evidence="1">
    <location>
        <begin position="59"/>
        <end position="146"/>
    </location>
</feature>
<name>A0A5K1K2C0_9APHY</name>
<feature type="compositionally biased region" description="Basic and acidic residues" evidence="1">
    <location>
        <begin position="120"/>
        <end position="132"/>
    </location>
</feature>
<sequence>MAQSSHHATQPSKETVSALSDLAFAEILAKRLASLSAEQEAANSRLGILSCLAAEALKEDFPESTDEAPASSELSWEEDTDDLMDEDEDGDDDDDDDDAEHTCPRFKVCVSRASSDAGMTDDRAPIERREGAGAHPNPAQKDGGICMLRI</sequence>
<dbReference type="AlphaFoldDB" id="A0A5K1K2C0"/>
<proteinExistence type="predicted"/>
<dbReference type="EMBL" id="LR727714">
    <property type="protein sequence ID" value="VWO99534.1"/>
    <property type="molecule type" value="Genomic_DNA"/>
</dbReference>
<gene>
    <name evidence="2" type="primary">Q5WWE3</name>
</gene>
<feature type="compositionally biased region" description="Acidic residues" evidence="1">
    <location>
        <begin position="75"/>
        <end position="99"/>
    </location>
</feature>
<evidence type="ECO:0000313" key="2">
    <source>
        <dbReference type="EMBL" id="VWO99534.1"/>
    </source>
</evidence>
<protein>
    <submittedName>
        <fullName evidence="2">Legionella secretion system protein B</fullName>
    </submittedName>
</protein>
<organism evidence="2">
    <name type="scientific">Ganoderma boninense</name>
    <dbReference type="NCBI Taxonomy" id="34458"/>
    <lineage>
        <taxon>Eukaryota</taxon>
        <taxon>Fungi</taxon>
        <taxon>Dikarya</taxon>
        <taxon>Basidiomycota</taxon>
        <taxon>Agaricomycotina</taxon>
        <taxon>Agaricomycetes</taxon>
        <taxon>Polyporales</taxon>
        <taxon>Polyporaceae</taxon>
        <taxon>Ganoderma</taxon>
    </lineage>
</organism>
<accession>A0A5K1K2C0</accession>